<dbReference type="EMBL" id="KN822135">
    <property type="protein sequence ID" value="KIM55439.1"/>
    <property type="molecule type" value="Genomic_DNA"/>
</dbReference>
<dbReference type="InParanoid" id="A0A0C3DGE5"/>
<evidence type="ECO:0000313" key="2">
    <source>
        <dbReference type="EMBL" id="KIM55439.1"/>
    </source>
</evidence>
<gene>
    <name evidence="2" type="ORF">SCLCIDRAFT_1221125</name>
</gene>
<sequence>MIMVDAPPLLAFWCATGLPLALQTLICPHEIHFWTTNSSRSLPCDNNSYATHAQSLRLTSWNHVRY</sequence>
<dbReference type="Proteomes" id="UP000053989">
    <property type="component" value="Unassembled WGS sequence"/>
</dbReference>
<accession>A0A0C3DGE5</accession>
<evidence type="ECO:0000256" key="1">
    <source>
        <dbReference type="SAM" id="SignalP"/>
    </source>
</evidence>
<reference evidence="3" key="2">
    <citation type="submission" date="2015-01" db="EMBL/GenBank/DDBJ databases">
        <title>Evolutionary Origins and Diversification of the Mycorrhizal Mutualists.</title>
        <authorList>
            <consortium name="DOE Joint Genome Institute"/>
            <consortium name="Mycorrhizal Genomics Consortium"/>
            <person name="Kohler A."/>
            <person name="Kuo A."/>
            <person name="Nagy L.G."/>
            <person name="Floudas D."/>
            <person name="Copeland A."/>
            <person name="Barry K.W."/>
            <person name="Cichocki N."/>
            <person name="Veneault-Fourrey C."/>
            <person name="LaButti K."/>
            <person name="Lindquist E.A."/>
            <person name="Lipzen A."/>
            <person name="Lundell T."/>
            <person name="Morin E."/>
            <person name="Murat C."/>
            <person name="Riley R."/>
            <person name="Ohm R."/>
            <person name="Sun H."/>
            <person name="Tunlid A."/>
            <person name="Henrissat B."/>
            <person name="Grigoriev I.V."/>
            <person name="Hibbett D.S."/>
            <person name="Martin F."/>
        </authorList>
    </citation>
    <scope>NUCLEOTIDE SEQUENCE [LARGE SCALE GENOMIC DNA]</scope>
    <source>
        <strain evidence="3">Foug A</strain>
    </source>
</reference>
<evidence type="ECO:0000313" key="3">
    <source>
        <dbReference type="Proteomes" id="UP000053989"/>
    </source>
</evidence>
<evidence type="ECO:0008006" key="4">
    <source>
        <dbReference type="Google" id="ProtNLM"/>
    </source>
</evidence>
<feature type="signal peptide" evidence="1">
    <location>
        <begin position="1"/>
        <end position="23"/>
    </location>
</feature>
<feature type="chain" id="PRO_5002176633" description="Secreted protein" evidence="1">
    <location>
        <begin position="24"/>
        <end position="66"/>
    </location>
</feature>
<keyword evidence="1" id="KW-0732">Signal</keyword>
<organism evidence="2 3">
    <name type="scientific">Scleroderma citrinum Foug A</name>
    <dbReference type="NCBI Taxonomy" id="1036808"/>
    <lineage>
        <taxon>Eukaryota</taxon>
        <taxon>Fungi</taxon>
        <taxon>Dikarya</taxon>
        <taxon>Basidiomycota</taxon>
        <taxon>Agaricomycotina</taxon>
        <taxon>Agaricomycetes</taxon>
        <taxon>Agaricomycetidae</taxon>
        <taxon>Boletales</taxon>
        <taxon>Sclerodermatineae</taxon>
        <taxon>Sclerodermataceae</taxon>
        <taxon>Scleroderma</taxon>
    </lineage>
</organism>
<reference evidence="2 3" key="1">
    <citation type="submission" date="2014-04" db="EMBL/GenBank/DDBJ databases">
        <authorList>
            <consortium name="DOE Joint Genome Institute"/>
            <person name="Kuo A."/>
            <person name="Kohler A."/>
            <person name="Nagy L.G."/>
            <person name="Floudas D."/>
            <person name="Copeland A."/>
            <person name="Barry K.W."/>
            <person name="Cichocki N."/>
            <person name="Veneault-Fourrey C."/>
            <person name="LaButti K."/>
            <person name="Lindquist E.A."/>
            <person name="Lipzen A."/>
            <person name="Lundell T."/>
            <person name="Morin E."/>
            <person name="Murat C."/>
            <person name="Sun H."/>
            <person name="Tunlid A."/>
            <person name="Henrissat B."/>
            <person name="Grigoriev I.V."/>
            <person name="Hibbett D.S."/>
            <person name="Martin F."/>
            <person name="Nordberg H.P."/>
            <person name="Cantor M.N."/>
            <person name="Hua S.X."/>
        </authorList>
    </citation>
    <scope>NUCLEOTIDE SEQUENCE [LARGE SCALE GENOMIC DNA]</scope>
    <source>
        <strain evidence="2 3">Foug A</strain>
    </source>
</reference>
<protein>
    <recommendedName>
        <fullName evidence="4">Secreted protein</fullName>
    </recommendedName>
</protein>
<dbReference type="AlphaFoldDB" id="A0A0C3DGE5"/>
<proteinExistence type="predicted"/>
<keyword evidence="3" id="KW-1185">Reference proteome</keyword>
<name>A0A0C3DGE5_9AGAM</name>
<dbReference type="HOGENOM" id="CLU_2832650_0_0_1"/>